<feature type="region of interest" description="Disordered" evidence="1">
    <location>
        <begin position="1"/>
        <end position="43"/>
    </location>
</feature>
<proteinExistence type="predicted"/>
<evidence type="ECO:0000256" key="1">
    <source>
        <dbReference type="SAM" id="MobiDB-lite"/>
    </source>
</evidence>
<reference evidence="2" key="1">
    <citation type="submission" date="2019-07" db="EMBL/GenBank/DDBJ databases">
        <title>Draft genome Sequence of Chlorobium phaeovibrioides sp. strain PhvTcv-s14, from the Phylum Chlorobi.</title>
        <authorList>
            <person name="Babenko V."/>
            <person name="Boldyreva D."/>
            <person name="Kanygina A."/>
            <person name="Selezneva O."/>
            <person name="Akopiyan T."/>
            <person name="Lunina O."/>
        </authorList>
    </citation>
    <scope>NUCLEOTIDE SEQUENCE [LARGE SCALE GENOMIC DNA]</scope>
    <source>
        <strain evidence="2">GrTcv12</strain>
        <plasmid evidence="2">pl1</plasmid>
    </source>
</reference>
<dbReference type="EMBL" id="VMRG01000003">
    <property type="protein sequence ID" value="KAA6230474.1"/>
    <property type="molecule type" value="Genomic_DNA"/>
</dbReference>
<evidence type="ECO:0000313" key="2">
    <source>
        <dbReference type="EMBL" id="KAA6230474.1"/>
    </source>
</evidence>
<sequence>MAHDENEYSIRPRINGTARKEKSPSLRSLKMPKAGNQKNWRSAAAVRPSHPFARRVIIKARIVKMNAYGQKAAAMHIRYIERGGVEKDGSQGKLYGPNETINRDDFMRPMAKELNQFRFIVSPEDGHEIELTDFTKKLMHQMEKDLGRELEWGAVNHYNTDNPHVHIVVRGVDSAGTQLTIHPKYIGEGMRFRAQDIVTNELGWKSELDIQHQEELEIGKGKLTGLDRKIAALSRDGIVDVGSYPYDKIGRLSQARIMARLEKLEAFGYAEPAQPRCWRLHDDWQDQLKKLGVREEIYHTMHEAVGGDPQRYRINAMEGEVHGKVVGKGLENELQDRYFLIVEEPSGVAHYVTLDTAQDAETYKRGDLISVKKEREPWLKKADPIIAAEATRNGGIYDPKEHLKVLGPGRAQLNDGGSVPSPDFVAALERRLQRLRRYRMAEMVPGGAWRIEAGMVENLRKRDAEGAVEKLKIDRVSTMPLRDQTTYRGRTWIDRFTAMNEPSSVSRHGFGAEVRESLRRRIVFLNELGIDPSDSGRGKHLDSLQRNDLTERLQKGNDLQVKSLVAGERIRGVLTVAEGPLLNGKMYAQVLDPARREFALVPWQKEFSSMTGKQVEVVHDLGRVQVRGIERSRGR</sequence>
<dbReference type="Pfam" id="PF11843">
    <property type="entry name" value="DUF3363"/>
    <property type="match status" value="1"/>
</dbReference>
<feature type="compositionally biased region" description="Basic and acidic residues" evidence="1">
    <location>
        <begin position="1"/>
        <end position="10"/>
    </location>
</feature>
<dbReference type="RefSeq" id="WP_151418925.1">
    <property type="nucleotide sequence ID" value="NZ_CM018433.1"/>
</dbReference>
<dbReference type="InterPro" id="IPR021795">
    <property type="entry name" value="DUF3363"/>
</dbReference>
<organism evidence="2">
    <name type="scientific">Chlorobium phaeovibrioides</name>
    <dbReference type="NCBI Taxonomy" id="1094"/>
    <lineage>
        <taxon>Bacteria</taxon>
        <taxon>Pseudomonadati</taxon>
        <taxon>Chlorobiota</taxon>
        <taxon>Chlorobiia</taxon>
        <taxon>Chlorobiales</taxon>
        <taxon>Chlorobiaceae</taxon>
        <taxon>Chlorobium/Pelodictyon group</taxon>
        <taxon>Chlorobium</taxon>
    </lineage>
</organism>
<dbReference type="Proteomes" id="UP000327458">
    <property type="component" value="Plasmid pl1"/>
</dbReference>
<keyword evidence="2" id="KW-0614">Plasmid</keyword>
<accession>A0A5M8I8E9</accession>
<gene>
    <name evidence="2" type="ORF">FP507_10655</name>
</gene>
<comment type="caution">
    <text evidence="2">The sequence shown here is derived from an EMBL/GenBank/DDBJ whole genome shotgun (WGS) entry which is preliminary data.</text>
</comment>
<name>A0A5M8I8E9_CHLPH</name>
<geneLocation type="plasmid" evidence="2">
    <name>pl1</name>
</geneLocation>
<dbReference type="AlphaFoldDB" id="A0A5M8I8E9"/>
<protein>
    <submittedName>
        <fullName evidence="2">DUF3363 domain-containing protein</fullName>
    </submittedName>
</protein>